<evidence type="ECO:0000313" key="2">
    <source>
        <dbReference type="Proteomes" id="UP000004728"/>
    </source>
</evidence>
<dbReference type="Proteomes" id="UP000004728">
    <property type="component" value="Unassembled WGS sequence"/>
</dbReference>
<dbReference type="InParanoid" id="F1ZD81"/>
<name>F1ZD81_9SPHN</name>
<dbReference type="AlphaFoldDB" id="F1ZD81"/>
<proteinExistence type="predicted"/>
<evidence type="ECO:0000313" key="1">
    <source>
        <dbReference type="EMBL" id="EGD57325.1"/>
    </source>
</evidence>
<organism evidence="1 2">
    <name type="scientific">Novosphingobium nitrogenifigens DSM 19370</name>
    <dbReference type="NCBI Taxonomy" id="983920"/>
    <lineage>
        <taxon>Bacteria</taxon>
        <taxon>Pseudomonadati</taxon>
        <taxon>Pseudomonadota</taxon>
        <taxon>Alphaproteobacteria</taxon>
        <taxon>Sphingomonadales</taxon>
        <taxon>Sphingomonadaceae</taxon>
        <taxon>Novosphingobium</taxon>
    </lineage>
</organism>
<sequence length="47" mass="4994">MGQYIIPLLAQIGTDTAAPEGGIALSEVTDWAPRVNVFHHSSTTPMV</sequence>
<protein>
    <submittedName>
        <fullName evidence="1">Uncharacterized protein</fullName>
    </submittedName>
</protein>
<comment type="caution">
    <text evidence="1">The sequence shown here is derived from an EMBL/GenBank/DDBJ whole genome shotgun (WGS) entry which is preliminary data.</text>
</comment>
<dbReference type="EMBL" id="AEWJ01000065">
    <property type="protein sequence ID" value="EGD57325.1"/>
    <property type="molecule type" value="Genomic_DNA"/>
</dbReference>
<reference evidence="1 2" key="1">
    <citation type="journal article" date="2012" name="J. Bacteriol.">
        <title>Draft Genome Sequence of Novosphingobium nitrogenifigens Y88T.</title>
        <authorList>
            <person name="Strabala T.J."/>
            <person name="Macdonald L."/>
            <person name="Liu V."/>
            <person name="Smit A.M."/>
        </authorList>
    </citation>
    <scope>NUCLEOTIDE SEQUENCE [LARGE SCALE GENOMIC DNA]</scope>
    <source>
        <strain evidence="1 2">DSM 19370</strain>
    </source>
</reference>
<gene>
    <name evidence="1" type="ORF">Y88_3634</name>
</gene>
<keyword evidence="2" id="KW-1185">Reference proteome</keyword>
<dbReference type="HOGENOM" id="CLU_3170879_0_0_5"/>
<accession>F1ZD81</accession>